<dbReference type="AlphaFoldDB" id="A0A7I4Z1Z3"/>
<dbReference type="Proteomes" id="UP000025227">
    <property type="component" value="Unplaced"/>
</dbReference>
<reference evidence="2" key="1">
    <citation type="submission" date="2020-12" db="UniProtKB">
        <authorList>
            <consortium name="WormBaseParasite"/>
        </authorList>
    </citation>
    <scope>IDENTIFICATION</scope>
    <source>
        <strain evidence="2">MHco3</strain>
    </source>
</reference>
<dbReference type="WBParaSite" id="HCON_00170820-00001">
    <property type="protein sequence ID" value="HCON_00170820-00001"/>
    <property type="gene ID" value="HCON_00170820"/>
</dbReference>
<accession>A0A7I4Z1Z3</accession>
<evidence type="ECO:0000313" key="1">
    <source>
        <dbReference type="Proteomes" id="UP000025227"/>
    </source>
</evidence>
<proteinExistence type="predicted"/>
<name>A0A7I4Z1Z3_HAECO</name>
<evidence type="ECO:0000313" key="2">
    <source>
        <dbReference type="WBParaSite" id="HCON_00170820-00001"/>
    </source>
</evidence>
<organism evidence="1 2">
    <name type="scientific">Haemonchus contortus</name>
    <name type="common">Barber pole worm</name>
    <dbReference type="NCBI Taxonomy" id="6289"/>
    <lineage>
        <taxon>Eukaryota</taxon>
        <taxon>Metazoa</taxon>
        <taxon>Ecdysozoa</taxon>
        <taxon>Nematoda</taxon>
        <taxon>Chromadorea</taxon>
        <taxon>Rhabditida</taxon>
        <taxon>Rhabditina</taxon>
        <taxon>Rhabditomorpha</taxon>
        <taxon>Strongyloidea</taxon>
        <taxon>Trichostrongylidae</taxon>
        <taxon>Haemonchus</taxon>
    </lineage>
</organism>
<keyword evidence="1" id="KW-1185">Reference proteome</keyword>
<protein>
    <submittedName>
        <fullName evidence="2">Pectate lyase</fullName>
    </submittedName>
</protein>
<sequence>MAKKSAIVIQYTGSRLRREKNSGASWRPDVDAGKKIRLHREGHLCGDVSSLKIVLKFAYARCIDSTDFICNTKEIADHSIIENQDVRIHGERSSCDHCVATDHIIFNRRFCMTDVAVVPKFYTRSDHRLLRAKFCFSVRRKRAMKFRKRSPKTSINWDHLASLVSEWKDSLSTTSTKNTSGSSSIFAIVLRKQRVYK</sequence>